<dbReference type="Gene3D" id="1.20.930.80">
    <property type="match status" value="1"/>
</dbReference>
<dbReference type="GO" id="GO:0051539">
    <property type="term" value="F:4 iron, 4 sulfur cluster binding"/>
    <property type="evidence" value="ECO:0007669"/>
    <property type="project" value="UniProtKB-UniRule"/>
</dbReference>
<evidence type="ECO:0000256" key="7">
    <source>
        <dbReference type="ARBA" id="ARBA00023004"/>
    </source>
</evidence>
<dbReference type="GO" id="GO:0003677">
    <property type="term" value="F:DNA binding"/>
    <property type="evidence" value="ECO:0007669"/>
    <property type="project" value="UniProtKB-UniRule"/>
</dbReference>
<proteinExistence type="inferred from homology"/>
<organism evidence="13 14">
    <name type="scientific">Strongyloides papillosus</name>
    <name type="common">Intestinal threadworm</name>
    <dbReference type="NCBI Taxonomy" id="174720"/>
    <lineage>
        <taxon>Eukaryota</taxon>
        <taxon>Metazoa</taxon>
        <taxon>Ecdysozoa</taxon>
        <taxon>Nematoda</taxon>
        <taxon>Chromadorea</taxon>
        <taxon>Rhabditida</taxon>
        <taxon>Tylenchina</taxon>
        <taxon>Panagrolaimomorpha</taxon>
        <taxon>Strongyloidoidea</taxon>
        <taxon>Strongyloididae</taxon>
        <taxon>Strongyloides</taxon>
    </lineage>
</organism>
<dbReference type="Pfam" id="PF26466">
    <property type="entry name" value="DNA_primase_lrg_N"/>
    <property type="match status" value="1"/>
</dbReference>
<reference evidence="14" key="1">
    <citation type="submission" date="2017-02" db="UniProtKB">
        <authorList>
            <consortium name="WormBaseParasite"/>
        </authorList>
    </citation>
    <scope>IDENTIFICATION</scope>
</reference>
<dbReference type="GO" id="GO:0046872">
    <property type="term" value="F:metal ion binding"/>
    <property type="evidence" value="ECO:0007669"/>
    <property type="project" value="UniProtKB-UniRule"/>
</dbReference>
<keyword evidence="7 10" id="KW-0408">Iron</keyword>
<evidence type="ECO:0000256" key="11">
    <source>
        <dbReference type="PIRSR" id="PIRSR009449-1"/>
    </source>
</evidence>
<dbReference type="Pfam" id="PF04104">
    <property type="entry name" value="DNA_primase_lrg"/>
    <property type="match status" value="1"/>
</dbReference>
<evidence type="ECO:0000256" key="4">
    <source>
        <dbReference type="ARBA" id="ARBA00022515"/>
    </source>
</evidence>
<dbReference type="GO" id="GO:0005658">
    <property type="term" value="C:alpha DNA polymerase:primase complex"/>
    <property type="evidence" value="ECO:0007669"/>
    <property type="project" value="TreeGrafter"/>
</dbReference>
<feature type="binding site" evidence="11">
    <location>
        <position position="299"/>
    </location>
    <ligand>
        <name>[4Fe-4S] cluster</name>
        <dbReference type="ChEBI" id="CHEBI:49883"/>
    </ligand>
</feature>
<evidence type="ECO:0000256" key="8">
    <source>
        <dbReference type="ARBA" id="ARBA00023014"/>
    </source>
</evidence>
<keyword evidence="4 10" id="KW-0639">Primosome</keyword>
<dbReference type="InterPro" id="IPR007238">
    <property type="entry name" value="DNA_primase_lsu_euk/arc"/>
</dbReference>
<evidence type="ECO:0000256" key="9">
    <source>
        <dbReference type="ARBA" id="ARBA00023125"/>
    </source>
</evidence>
<dbReference type="Proteomes" id="UP000046392">
    <property type="component" value="Unplaced"/>
</dbReference>
<feature type="binding site" evidence="11">
    <location>
        <position position="435"/>
    </location>
    <ligand>
        <name>[4Fe-4S] cluster</name>
        <dbReference type="ChEBI" id="CHEBI:49883"/>
    </ligand>
</feature>
<dbReference type="WBParaSite" id="SPAL_0001639600.1">
    <property type="protein sequence ID" value="SPAL_0001639600.1"/>
    <property type="gene ID" value="SPAL_0001639600"/>
</dbReference>
<comment type="cofactor">
    <cofactor evidence="10">
        <name>[4Fe-4S] cluster</name>
        <dbReference type="ChEBI" id="CHEBI:49883"/>
    </cofactor>
    <text evidence="10">Binds 1 [4Fe-4S] cluster.</text>
</comment>
<dbReference type="GO" id="GO:0006269">
    <property type="term" value="P:DNA replication, synthesis of primer"/>
    <property type="evidence" value="ECO:0007669"/>
    <property type="project" value="UniProtKB-KW"/>
</dbReference>
<name>A0A0N5CEV9_STREA</name>
<evidence type="ECO:0000259" key="12">
    <source>
        <dbReference type="Pfam" id="PF04104"/>
    </source>
</evidence>
<evidence type="ECO:0000256" key="1">
    <source>
        <dbReference type="ARBA" id="ARBA00010564"/>
    </source>
</evidence>
<feature type="binding site" evidence="11">
    <location>
        <position position="378"/>
    </location>
    <ligand>
        <name>[4Fe-4S] cluster</name>
        <dbReference type="ChEBI" id="CHEBI:49883"/>
    </ligand>
</feature>
<keyword evidence="8 10" id="KW-0411">Iron-sulfur</keyword>
<keyword evidence="5 10" id="KW-0235">DNA replication</keyword>
<dbReference type="PIRSF" id="PIRSF009449">
    <property type="entry name" value="DNA_primase_large_subunit"/>
    <property type="match status" value="1"/>
</dbReference>
<dbReference type="PANTHER" id="PTHR10537:SF3">
    <property type="entry name" value="DNA PRIMASE LARGE SUBUNIT"/>
    <property type="match status" value="1"/>
</dbReference>
<comment type="similarity">
    <text evidence="1 10">Belongs to the eukaryotic-type primase large subunit family.</text>
</comment>
<evidence type="ECO:0000256" key="10">
    <source>
        <dbReference type="PIRNR" id="PIRNR009449"/>
    </source>
</evidence>
<evidence type="ECO:0000256" key="3">
    <source>
        <dbReference type="ARBA" id="ARBA00022485"/>
    </source>
</evidence>
<evidence type="ECO:0000313" key="13">
    <source>
        <dbReference type="Proteomes" id="UP000046392"/>
    </source>
</evidence>
<sequence length="475" mass="55342">MEIVQNPNIKKIFRRNDRNVISIEIERDDDHDLQMYTKPPTGRITISDVENLSKKRLKVLQKVEEIRERYQKNSEDYVAHMDSMLRELLPVAIGNISDPDKRALARREDVISHYVLRLALCKDIEQTRWFVDQEHELFKYRFSKLSRADVELFLRLNDVKLEKISTDELNQLVDNISAASKRKVTDIRKTDYYRVNFLEAINLVKKRKVFLSSGVTYLGFNDLEDMISMKFKTNIAASMARQNRMLSSLQEEERLIPILKNITNKTYVGKTYNGGDNQLDENITPKSIDQLCKDHFPPCMRNIHNNLKIVGHLRHGARCQYTAFLRGIGMSLENTLSFFRSAFSKKVDFDKFNKEYAYNIRHIFGKEGHHRGMKAYSCPKIVLQSSPGPDDCHGCPFKHSDKKSLTHLLTTMGLSTEQVNKVHEQVKNNRFDYACSRTFEFSHKMKENSISELIVHPNRYFEMSRDLKAASKEGS</sequence>
<feature type="domain" description="DNA primase large subunit C-terminal" evidence="12">
    <location>
        <begin position="289"/>
        <end position="461"/>
    </location>
</feature>
<dbReference type="AlphaFoldDB" id="A0A0N5CEV9"/>
<dbReference type="GO" id="GO:0006270">
    <property type="term" value="P:DNA replication initiation"/>
    <property type="evidence" value="ECO:0007669"/>
    <property type="project" value="TreeGrafter"/>
</dbReference>
<evidence type="ECO:0000256" key="2">
    <source>
        <dbReference type="ARBA" id="ARBA00019038"/>
    </source>
</evidence>
<comment type="function">
    <text evidence="10">DNA primase is the polymerase that synthesizes small RNA primers for the Okazaki fragments made during discontinuous DNA replication.</text>
</comment>
<dbReference type="CDD" id="cd07322">
    <property type="entry name" value="PriL_PriS_Eukaryotic"/>
    <property type="match status" value="1"/>
</dbReference>
<dbReference type="InterPro" id="IPR058560">
    <property type="entry name" value="DNA_primase_C"/>
</dbReference>
<keyword evidence="3 10" id="KW-0004">4Fe-4S</keyword>
<dbReference type="SUPFAM" id="SSF140914">
    <property type="entry name" value="PriB N-terminal domain-like"/>
    <property type="match status" value="1"/>
</dbReference>
<evidence type="ECO:0000256" key="5">
    <source>
        <dbReference type="ARBA" id="ARBA00022705"/>
    </source>
</evidence>
<dbReference type="InterPro" id="IPR016558">
    <property type="entry name" value="DNA_primase_lsu_euk"/>
</dbReference>
<protein>
    <recommendedName>
        <fullName evidence="2 10">DNA primase large subunit</fullName>
    </recommendedName>
</protein>
<dbReference type="STRING" id="174720.A0A0N5CEV9"/>
<keyword evidence="6 10" id="KW-0479">Metal-binding</keyword>
<accession>A0A0N5CEV9</accession>
<keyword evidence="9 10" id="KW-0238">DNA-binding</keyword>
<evidence type="ECO:0000256" key="6">
    <source>
        <dbReference type="ARBA" id="ARBA00022723"/>
    </source>
</evidence>
<evidence type="ECO:0000313" key="14">
    <source>
        <dbReference type="WBParaSite" id="SPAL_0001639600.1"/>
    </source>
</evidence>
<dbReference type="PANTHER" id="PTHR10537">
    <property type="entry name" value="DNA PRIMASE LARGE SUBUNIT"/>
    <property type="match status" value="1"/>
</dbReference>
<keyword evidence="13" id="KW-1185">Reference proteome</keyword>
<feature type="binding site" evidence="11">
    <location>
        <position position="395"/>
    </location>
    <ligand>
        <name>[4Fe-4S] cluster</name>
        <dbReference type="ChEBI" id="CHEBI:49883"/>
    </ligand>
</feature>